<dbReference type="Gene3D" id="1.10.260.40">
    <property type="entry name" value="lambda repressor-like DNA-binding domains"/>
    <property type="match status" value="1"/>
</dbReference>
<dbReference type="InterPro" id="IPR010982">
    <property type="entry name" value="Lambda_DNA-bd_dom_sf"/>
</dbReference>
<gene>
    <name evidence="2" type="ORF">DA796_03720</name>
</gene>
<evidence type="ECO:0000313" key="3">
    <source>
        <dbReference type="Proteomes" id="UP000241783"/>
    </source>
</evidence>
<proteinExistence type="predicted"/>
<accession>A0ABD6XD67</accession>
<sequence>MIRNRLASLLADRGIKISRAAMELPNISRNTITNTASNNGKMIQLETIDTLCQYLNITPAEFFEYLPFDLEYHADITENDATTNEFFDYIDLPNNGIKFDFYIKKIVHNGTPSKLYSFTGVIEKRTFLENNEVYLYVKLQSDTNDFKEIWDDPKAAGFKPMIWQNIKKTIANEINRSMMDRFPQMENDPFDYTDDSGSSLLISSDFNTDASYNKHSDDELPF</sequence>
<feature type="domain" description="HTH cro/C1-type" evidence="1">
    <location>
        <begin position="5"/>
        <end position="65"/>
    </location>
</feature>
<comment type="caution">
    <text evidence="2">The sequence shown here is derived from an EMBL/GenBank/DDBJ whole genome shotgun (WGS) entry which is preliminary data.</text>
</comment>
<reference evidence="2 3" key="1">
    <citation type="submission" date="2018-03" db="EMBL/GenBank/DDBJ databases">
        <title>Genome Sequences of Lactobacillus sp. Isolates from Traditional Turkish Sourdough.</title>
        <authorList>
            <person name="Skory C.D."/>
            <person name="Dertli E."/>
        </authorList>
    </citation>
    <scope>NUCLEOTIDE SEQUENCE [LARGE SCALE GENOMIC DNA]</scope>
    <source>
        <strain evidence="2 3">E81</strain>
    </source>
</reference>
<dbReference type="EMBL" id="PZQO01000008">
    <property type="protein sequence ID" value="PTM29921.1"/>
    <property type="molecule type" value="Genomic_DNA"/>
</dbReference>
<evidence type="ECO:0000259" key="1">
    <source>
        <dbReference type="Pfam" id="PF13443"/>
    </source>
</evidence>
<dbReference type="Pfam" id="PF13443">
    <property type="entry name" value="HTH_26"/>
    <property type="match status" value="1"/>
</dbReference>
<dbReference type="Proteomes" id="UP000241783">
    <property type="component" value="Unassembled WGS sequence"/>
</dbReference>
<name>A0ABD6XD67_LIMRT</name>
<evidence type="ECO:0000313" key="2">
    <source>
        <dbReference type="EMBL" id="PTM29921.1"/>
    </source>
</evidence>
<dbReference type="SUPFAM" id="SSF47413">
    <property type="entry name" value="lambda repressor-like DNA-binding domains"/>
    <property type="match status" value="1"/>
</dbReference>
<organism evidence="2 3">
    <name type="scientific">Limosilactobacillus reuteri</name>
    <name type="common">Lactobacillus reuteri</name>
    <dbReference type="NCBI Taxonomy" id="1598"/>
    <lineage>
        <taxon>Bacteria</taxon>
        <taxon>Bacillati</taxon>
        <taxon>Bacillota</taxon>
        <taxon>Bacilli</taxon>
        <taxon>Lactobacillales</taxon>
        <taxon>Lactobacillaceae</taxon>
        <taxon>Limosilactobacillus</taxon>
    </lineage>
</organism>
<dbReference type="AlphaFoldDB" id="A0ABD6XD67"/>
<dbReference type="InterPro" id="IPR001387">
    <property type="entry name" value="Cro/C1-type_HTH"/>
</dbReference>
<dbReference type="RefSeq" id="WP_107690367.1">
    <property type="nucleotide sequence ID" value="NZ_JAJGUG010000090.1"/>
</dbReference>
<protein>
    <recommendedName>
        <fullName evidence="1">HTH cro/C1-type domain-containing protein</fullName>
    </recommendedName>
</protein>